<evidence type="ECO:0000256" key="3">
    <source>
        <dbReference type="ARBA" id="ARBA00023054"/>
    </source>
</evidence>
<evidence type="ECO:0000259" key="4">
    <source>
        <dbReference type="SMART" id="SM00382"/>
    </source>
</evidence>
<dbReference type="OMA" id="HAFIRIG"/>
<dbReference type="GeneID" id="20218474"/>
<dbReference type="InterPro" id="IPR027417">
    <property type="entry name" value="P-loop_NTPase"/>
</dbReference>
<dbReference type="SUPFAM" id="SSF52540">
    <property type="entry name" value="P-loop containing nucleoside triphosphate hydrolases"/>
    <property type="match status" value="1"/>
</dbReference>
<organism evidence="6">
    <name type="scientific">Aureococcus anophagefferens</name>
    <name type="common">Harmful bloom alga</name>
    <dbReference type="NCBI Taxonomy" id="44056"/>
    <lineage>
        <taxon>Eukaryota</taxon>
        <taxon>Sar</taxon>
        <taxon>Stramenopiles</taxon>
        <taxon>Ochrophyta</taxon>
        <taxon>Pelagophyceae</taxon>
        <taxon>Pelagomonadales</taxon>
        <taxon>Pelagomonadaceae</taxon>
        <taxon>Aureococcus</taxon>
    </lineage>
</organism>
<reference evidence="5 6" key="1">
    <citation type="journal article" date="2011" name="Proc. Natl. Acad. Sci. U.S.A.">
        <title>Niche of harmful alga Aureococcus anophagefferens revealed through ecogenomics.</title>
        <authorList>
            <person name="Gobler C.J."/>
            <person name="Berry D.L."/>
            <person name="Dyhrman S.T."/>
            <person name="Wilhelm S.W."/>
            <person name="Salamov A."/>
            <person name="Lobanov A.V."/>
            <person name="Zhang Y."/>
            <person name="Collier J.L."/>
            <person name="Wurch L.L."/>
            <person name="Kustka A.B."/>
            <person name="Dill B.D."/>
            <person name="Shah M."/>
            <person name="VerBerkmoes N.C."/>
            <person name="Kuo A."/>
            <person name="Terry A."/>
            <person name="Pangilinan J."/>
            <person name="Lindquist E.A."/>
            <person name="Lucas S."/>
            <person name="Paulsen I.T."/>
            <person name="Hattenrath-Lehmann T.K."/>
            <person name="Talmage S.C."/>
            <person name="Walker E.A."/>
            <person name="Koch F."/>
            <person name="Burson A.M."/>
            <person name="Marcoval M.A."/>
            <person name="Tang Y.Z."/>
            <person name="Lecleir G.R."/>
            <person name="Coyne K.J."/>
            <person name="Berg G.M."/>
            <person name="Bertrand E.M."/>
            <person name="Saito M.A."/>
            <person name="Gladyshev V.N."/>
            <person name="Grigoriev I.V."/>
        </authorList>
    </citation>
    <scope>NUCLEOTIDE SEQUENCE [LARGE SCALE GENOMIC DNA]</scope>
    <source>
        <strain evidence="6">CCMP 1984</strain>
    </source>
</reference>
<dbReference type="InterPro" id="IPR003959">
    <property type="entry name" value="ATPase_AAA_core"/>
</dbReference>
<dbReference type="Proteomes" id="UP000002729">
    <property type="component" value="Unassembled WGS sequence"/>
</dbReference>
<keyword evidence="6" id="KW-1185">Reference proteome</keyword>
<feature type="domain" description="AAA+ ATPase" evidence="4">
    <location>
        <begin position="36"/>
        <end position="151"/>
    </location>
</feature>
<dbReference type="KEGG" id="aaf:AURANDRAFT_15166"/>
<evidence type="ECO:0000313" key="5">
    <source>
        <dbReference type="EMBL" id="EGB05710.1"/>
    </source>
</evidence>
<dbReference type="Gene3D" id="3.40.50.300">
    <property type="entry name" value="P-loop containing nucleotide triphosphate hydrolases"/>
    <property type="match status" value="1"/>
</dbReference>
<dbReference type="OrthoDB" id="2187at2759"/>
<sequence length="158" mass="17018">RWHDVGGLKGVKQVLREVLEWPTSVSAANSCMGVALTRGILLYGPPGCSKTMLARAVATESGREFLDVQGPALLSKWLGESERAVRDLFQKARAVAPSVVFFDEIDALTMRRASESGANVESAATNRVLAQLLTEFDGVHAQAEILIVAATNRPDLID</sequence>
<dbReference type="GO" id="GO:0005737">
    <property type="term" value="C:cytoplasm"/>
    <property type="evidence" value="ECO:0007669"/>
    <property type="project" value="TreeGrafter"/>
</dbReference>
<accession>F0YGP5</accession>
<feature type="non-terminal residue" evidence="5">
    <location>
        <position position="1"/>
    </location>
</feature>
<keyword evidence="2" id="KW-0067">ATP-binding</keyword>
<dbReference type="GO" id="GO:0005524">
    <property type="term" value="F:ATP binding"/>
    <property type="evidence" value="ECO:0007669"/>
    <property type="project" value="UniProtKB-KW"/>
</dbReference>
<gene>
    <name evidence="5" type="ORF">AURANDRAFT_15166</name>
</gene>
<dbReference type="RefSeq" id="XP_009039549.1">
    <property type="nucleotide sequence ID" value="XM_009041301.1"/>
</dbReference>
<dbReference type="InterPro" id="IPR050168">
    <property type="entry name" value="AAA_ATPase_domain"/>
</dbReference>
<dbReference type="EMBL" id="GL833139">
    <property type="protein sequence ID" value="EGB05710.1"/>
    <property type="molecule type" value="Genomic_DNA"/>
</dbReference>
<dbReference type="eggNOG" id="KOG0730">
    <property type="taxonomic scope" value="Eukaryota"/>
</dbReference>
<dbReference type="InterPro" id="IPR003593">
    <property type="entry name" value="AAA+_ATPase"/>
</dbReference>
<proteinExistence type="predicted"/>
<dbReference type="Pfam" id="PF00004">
    <property type="entry name" value="AAA"/>
    <property type="match status" value="1"/>
</dbReference>
<evidence type="ECO:0000256" key="1">
    <source>
        <dbReference type="ARBA" id="ARBA00022741"/>
    </source>
</evidence>
<keyword evidence="1" id="KW-0547">Nucleotide-binding</keyword>
<dbReference type="InParanoid" id="F0YGP5"/>
<evidence type="ECO:0000313" key="6">
    <source>
        <dbReference type="Proteomes" id="UP000002729"/>
    </source>
</evidence>
<name>F0YGP5_AURAN</name>
<feature type="non-terminal residue" evidence="5">
    <location>
        <position position="158"/>
    </location>
</feature>
<dbReference type="AlphaFoldDB" id="F0YGP5"/>
<dbReference type="FunFam" id="3.40.50.300:FF:001025">
    <property type="entry name" value="ATPase family, AAA domain-containing 2B"/>
    <property type="match status" value="1"/>
</dbReference>
<evidence type="ECO:0000256" key="2">
    <source>
        <dbReference type="ARBA" id="ARBA00022840"/>
    </source>
</evidence>
<dbReference type="SMART" id="SM00382">
    <property type="entry name" value="AAA"/>
    <property type="match status" value="1"/>
</dbReference>
<dbReference type="GO" id="GO:0016887">
    <property type="term" value="F:ATP hydrolysis activity"/>
    <property type="evidence" value="ECO:0007669"/>
    <property type="project" value="InterPro"/>
</dbReference>
<dbReference type="PANTHER" id="PTHR23077:SF27">
    <property type="entry name" value="ATPASE FAMILY GENE 2 PROTEIN HOMOLOG A"/>
    <property type="match status" value="1"/>
</dbReference>
<dbReference type="PANTHER" id="PTHR23077">
    <property type="entry name" value="AAA-FAMILY ATPASE"/>
    <property type="match status" value="1"/>
</dbReference>
<protein>
    <recommendedName>
        <fullName evidence="4">AAA+ ATPase domain-containing protein</fullName>
    </recommendedName>
</protein>
<keyword evidence="3" id="KW-0175">Coiled coil</keyword>